<reference evidence="2" key="1">
    <citation type="submission" date="2012-06" db="EMBL/GenBank/DDBJ databases">
        <title>The genome sequence of Coniosporium apollinis CBS 100218.</title>
        <authorList>
            <consortium name="The Broad Institute Genome Sequencing Platform"/>
            <person name="Cuomo C."/>
            <person name="Gorbushina A."/>
            <person name="Noack S."/>
            <person name="Walker B."/>
            <person name="Young S.K."/>
            <person name="Zeng Q."/>
            <person name="Gargeya S."/>
            <person name="Fitzgerald M."/>
            <person name="Haas B."/>
            <person name="Abouelleil A."/>
            <person name="Alvarado L."/>
            <person name="Arachchi H.M."/>
            <person name="Berlin A.M."/>
            <person name="Chapman S.B."/>
            <person name="Goldberg J."/>
            <person name="Griggs A."/>
            <person name="Gujja S."/>
            <person name="Hansen M."/>
            <person name="Howarth C."/>
            <person name="Imamovic A."/>
            <person name="Larimer J."/>
            <person name="McCowan C."/>
            <person name="Montmayeur A."/>
            <person name="Murphy C."/>
            <person name="Neiman D."/>
            <person name="Pearson M."/>
            <person name="Priest M."/>
            <person name="Roberts A."/>
            <person name="Saif S."/>
            <person name="Shea T."/>
            <person name="Sisk P."/>
            <person name="Sykes S."/>
            <person name="Wortman J."/>
            <person name="Nusbaum C."/>
            <person name="Birren B."/>
        </authorList>
    </citation>
    <scope>NUCLEOTIDE SEQUENCE [LARGE SCALE GENOMIC DNA]</scope>
    <source>
        <strain evidence="2">CBS 100218</strain>
    </source>
</reference>
<organism evidence="1 2">
    <name type="scientific">Coniosporium apollinis (strain CBS 100218)</name>
    <name type="common">Rock-inhabiting black yeast</name>
    <dbReference type="NCBI Taxonomy" id="1168221"/>
    <lineage>
        <taxon>Eukaryota</taxon>
        <taxon>Fungi</taxon>
        <taxon>Dikarya</taxon>
        <taxon>Ascomycota</taxon>
        <taxon>Pezizomycotina</taxon>
        <taxon>Dothideomycetes</taxon>
        <taxon>Dothideomycetes incertae sedis</taxon>
        <taxon>Coniosporium</taxon>
    </lineage>
</organism>
<gene>
    <name evidence="1" type="ORF">W97_03455</name>
</gene>
<dbReference type="RefSeq" id="XP_007779542.1">
    <property type="nucleotide sequence ID" value="XM_007781352.1"/>
</dbReference>
<dbReference type="Proteomes" id="UP000016924">
    <property type="component" value="Unassembled WGS sequence"/>
</dbReference>
<keyword evidence="2" id="KW-1185">Reference proteome</keyword>
<dbReference type="GeneID" id="19900766"/>
<dbReference type="AlphaFoldDB" id="R7YQM7"/>
<sequence>MPLEDNDGDIALDEDIDEDMKVVEDADEDIALLEACEEDIALPEDGDKDIALLEDEDLVLDVEVPLDREMELELATGLADGQVKMIGAVGVDDWVTAEDVGEVPEITKWVVEEDH</sequence>
<name>R7YQM7_CONA1</name>
<dbReference type="EMBL" id="JH767567">
    <property type="protein sequence ID" value="EON64225.1"/>
    <property type="molecule type" value="Genomic_DNA"/>
</dbReference>
<protein>
    <submittedName>
        <fullName evidence="1">Uncharacterized protein</fullName>
    </submittedName>
</protein>
<dbReference type="HOGENOM" id="CLU_2108878_0_0_1"/>
<evidence type="ECO:0000313" key="1">
    <source>
        <dbReference type="EMBL" id="EON64225.1"/>
    </source>
</evidence>
<evidence type="ECO:0000313" key="2">
    <source>
        <dbReference type="Proteomes" id="UP000016924"/>
    </source>
</evidence>
<proteinExistence type="predicted"/>
<accession>R7YQM7</accession>